<dbReference type="Pfam" id="PF07495">
    <property type="entry name" value="Y_Y_Y"/>
    <property type="match status" value="1"/>
</dbReference>
<evidence type="ECO:0000256" key="1">
    <source>
        <dbReference type="ARBA" id="ARBA00022553"/>
    </source>
</evidence>
<dbReference type="PANTHER" id="PTHR43547">
    <property type="entry name" value="TWO-COMPONENT HISTIDINE KINASE"/>
    <property type="match status" value="1"/>
</dbReference>
<keyword evidence="5" id="KW-1185">Reference proteome</keyword>
<dbReference type="GO" id="GO:0000155">
    <property type="term" value="F:phosphorelay sensor kinase activity"/>
    <property type="evidence" value="ECO:0007669"/>
    <property type="project" value="TreeGrafter"/>
</dbReference>
<dbReference type="SMART" id="SM00331">
    <property type="entry name" value="PP2C_SIG"/>
    <property type="match status" value="1"/>
</dbReference>
<proteinExistence type="predicted"/>
<dbReference type="Gene3D" id="2.130.10.10">
    <property type="entry name" value="YVTN repeat-like/Quinoprotein amine dehydrogenase"/>
    <property type="match status" value="4"/>
</dbReference>
<accession>A0A1G6HD29</accession>
<organism evidence="4 5">
    <name type="scientific">Williamwhitmania taraxaci</name>
    <dbReference type="NCBI Taxonomy" id="1640674"/>
    <lineage>
        <taxon>Bacteria</taxon>
        <taxon>Pseudomonadati</taxon>
        <taxon>Bacteroidota</taxon>
        <taxon>Bacteroidia</taxon>
        <taxon>Bacteroidales</taxon>
        <taxon>Williamwhitmaniaceae</taxon>
        <taxon>Williamwhitmania</taxon>
    </lineage>
</organism>
<dbReference type="RefSeq" id="WP_092436055.1">
    <property type="nucleotide sequence ID" value="NZ_FMYP01000009.1"/>
</dbReference>
<sequence>MQIKRFVIVFVTVVLSFAPYWGNAQFVAPINNVQRFSIDNGLSQSAVQSLYLDSKGFLWIGTQDGLNRYDGYSFKVYRNRPMDSTSVCNNYIYSISEDSNGNMWFGTQEGVCRYNRSSDNFSNFYSIRTGKNSLSSKSVYYVYVDRLGKVWMKTFETINCFNPDNKSVTIYHHYNDPFNTAINSNDFCIYEDKVGRLWVGTKDGLNILDKKRGIFKRYSSNSNPSSLSNDRVKHIFEDSKGRLWVSTQDGINLFDPKSDSFMRFFPGDKLHPGWNVANLLFECKRGDMWLASDEGVAAFDPNTGRIISYDKIFSVKQLSYTNTVTSIVEDANSNLWIGTFQGLIKLDYREPKFTTISTNASGVDLFGNNLIASLYSEDGIINVGTWGSGLYRYNRKSHAIKHFSTKSGQIVNDYIHSICKTSWGDMLYGTRDGVMVFDENRQLLVDFFQYYQISPQSIFKGNRVNAIQEDSMGNLWFATTYGLYRFNGQRLDRIDRDANDSLLLTNSDIRALAMGRSGTIWIGTASGLNSFNSTNGTVKQIKRKEPYVGDGLLNNEILSLLVDSRGSLWVGTIGGLSHLDPISGKFSQYTEKEGLPNDLIYAIEEDGWGMIWVSTNRGIAKIDPEALRILKFDIHDGLQSYEYNVGASFKSKSGELFFGGINGLNAFFPDSIKINDIPPAMEFSSFKLYTHKGVSELPVINGGVNLVPKDCNFFTVEFSSLDFSTPSKNLYRYILEGFDNQWVELGPKNIVSFTNLRPGTYTLRVQGTNADGVWNLMGISIEIVIKTNFWNTQFARGLFIVVFILGVLFFLWFRTRGLRESRRLLHERESAIAEVHKQKEELVVKNKSITDSITYAKRIQEALLPSMNLFKKIIPESFILYMPKDIVSGDFYWINETKDKIFVAVVDCTGHGVPGAFMSIIGFELLRSITTIQKVDDAAEILNRLNKGVNETFRTTDDDVAVKDGMDVAFCVIDKKAKKVQFSGAFNNMYIVREDKIIEVKGDRYAVGLIAEGEHTFSSEMIDLETGDMLYLFTDGFVDQFGGPEGKKYKFRRFRHLLLNIHSEPLDVQRRLLEENMMDWRKGHEQVDDILIIGINPLV</sequence>
<dbReference type="PANTHER" id="PTHR43547:SF2">
    <property type="entry name" value="HYBRID SIGNAL TRANSDUCTION HISTIDINE KINASE C"/>
    <property type="match status" value="1"/>
</dbReference>
<keyword evidence="1" id="KW-0597">Phosphoprotein</keyword>
<dbReference type="InterPro" id="IPR015943">
    <property type="entry name" value="WD40/YVTN_repeat-like_dom_sf"/>
</dbReference>
<feature type="domain" description="PPM-type phosphatase" evidence="3">
    <location>
        <begin position="872"/>
        <end position="1097"/>
    </location>
</feature>
<dbReference type="CDD" id="cd00146">
    <property type="entry name" value="PKD"/>
    <property type="match status" value="1"/>
</dbReference>
<evidence type="ECO:0000313" key="4">
    <source>
        <dbReference type="EMBL" id="SDB91988.1"/>
    </source>
</evidence>
<dbReference type="Pfam" id="PF07228">
    <property type="entry name" value="SpoIIE"/>
    <property type="match status" value="1"/>
</dbReference>
<dbReference type="OrthoDB" id="9797097at2"/>
<protein>
    <submittedName>
        <fullName evidence="4">Ligand-binding sensor domain-containing protein</fullName>
    </submittedName>
</protein>
<dbReference type="SUPFAM" id="SSF63829">
    <property type="entry name" value="Calcium-dependent phosphotriesterase"/>
    <property type="match status" value="3"/>
</dbReference>
<dbReference type="InterPro" id="IPR011110">
    <property type="entry name" value="Reg_prop"/>
</dbReference>
<dbReference type="InterPro" id="IPR013783">
    <property type="entry name" value="Ig-like_fold"/>
</dbReference>
<dbReference type="STRING" id="1640674.SAMN05216323_100958"/>
<keyword evidence="2" id="KW-1133">Transmembrane helix</keyword>
<keyword evidence="2" id="KW-0812">Transmembrane</keyword>
<evidence type="ECO:0000259" key="3">
    <source>
        <dbReference type="SMART" id="SM00331"/>
    </source>
</evidence>
<dbReference type="Gene3D" id="2.60.40.10">
    <property type="entry name" value="Immunoglobulins"/>
    <property type="match status" value="1"/>
</dbReference>
<dbReference type="InterPro" id="IPR036457">
    <property type="entry name" value="PPM-type-like_dom_sf"/>
</dbReference>
<feature type="transmembrane region" description="Helical" evidence="2">
    <location>
        <begin position="794"/>
        <end position="813"/>
    </location>
</feature>
<dbReference type="Pfam" id="PF07494">
    <property type="entry name" value="Reg_prop"/>
    <property type="match status" value="8"/>
</dbReference>
<dbReference type="InterPro" id="IPR011123">
    <property type="entry name" value="Y_Y_Y"/>
</dbReference>
<dbReference type="EMBL" id="FMYP01000009">
    <property type="protein sequence ID" value="SDB91988.1"/>
    <property type="molecule type" value="Genomic_DNA"/>
</dbReference>
<gene>
    <name evidence="4" type="ORF">SAMN05216323_100958</name>
</gene>
<dbReference type="Gene3D" id="3.60.40.10">
    <property type="entry name" value="PPM-type phosphatase domain"/>
    <property type="match status" value="1"/>
</dbReference>
<name>A0A1G6HD29_9BACT</name>
<dbReference type="Proteomes" id="UP000199452">
    <property type="component" value="Unassembled WGS sequence"/>
</dbReference>
<reference evidence="4 5" key="1">
    <citation type="submission" date="2016-09" db="EMBL/GenBank/DDBJ databases">
        <authorList>
            <person name="Capua I."/>
            <person name="De Benedictis P."/>
            <person name="Joannis T."/>
            <person name="Lombin L.H."/>
            <person name="Cattoli G."/>
        </authorList>
    </citation>
    <scope>NUCLEOTIDE SEQUENCE [LARGE SCALE GENOMIC DNA]</scope>
    <source>
        <strain evidence="4 5">A7P-90m</strain>
    </source>
</reference>
<dbReference type="InterPro" id="IPR001932">
    <property type="entry name" value="PPM-type_phosphatase-like_dom"/>
</dbReference>
<keyword evidence="2" id="KW-0472">Membrane</keyword>
<evidence type="ECO:0000313" key="5">
    <source>
        <dbReference type="Proteomes" id="UP000199452"/>
    </source>
</evidence>
<dbReference type="AlphaFoldDB" id="A0A1G6HD29"/>
<evidence type="ECO:0000256" key="2">
    <source>
        <dbReference type="SAM" id="Phobius"/>
    </source>
</evidence>